<sequence length="510" mass="55309">MSMLPQWAMDALNILTQLLVLALGAAALAMIVMYIIDRAQTADAVRRNYPLVGRFRNLFTTLGEFFRQYFFAMDREELPFNRAERDWVYRSAQGEGGTVPFGSTKPMDKAGTALFVNCAFPLLDDHAAATEPLRIGPHARHPYDAPSFFNISGMSYGALSKPAVQALSRGAAKAGIWLNTGEGGLSPWHLEGGCDIVFQIGTAKYGVRNAAGGLDDQRLRDMADIDAVKMFELKLSQGAKPGKGGILPAEKVSAEVAEIRGIPVGEASISPNRHPEFDDVDGLLDMIGHIREVTGKPVGLKAVIGAHGWIEDMCEAVTRRGTESAPDFFTIDSGDGGTGAAPMALMDNVGLTIRESLPMVVDILERYGLRGRVRVIATGKLLLPGAVAWALAAGADFVQCGRGFMFSLGCIQAMKCHRNTCPTGVTTHDKRLQRGLVVTDKAERVARYADTIRSHVEMIAHSCGVAEPRQLRRKHVRIVQENGRSLPMSVIDFMPPPDGRNRPGDMPSQP</sequence>
<dbReference type="EMBL" id="BSFE01000012">
    <property type="protein sequence ID" value="GLK53664.1"/>
    <property type="molecule type" value="Genomic_DNA"/>
</dbReference>
<keyword evidence="4" id="KW-1133">Transmembrane helix</keyword>
<keyword evidence="4" id="KW-0812">Transmembrane</keyword>
<evidence type="ECO:0000313" key="7">
    <source>
        <dbReference type="Proteomes" id="UP001143486"/>
    </source>
</evidence>
<keyword evidence="4" id="KW-0472">Membrane</keyword>
<dbReference type="PANTHER" id="PTHR43819:SF1">
    <property type="entry name" value="ARCHAEAL-TYPE GLUTAMATE SYNTHASE [NADPH]"/>
    <property type="match status" value="1"/>
</dbReference>
<feature type="region of interest" description="Disordered" evidence="3">
    <location>
        <begin position="488"/>
        <end position="510"/>
    </location>
</feature>
<dbReference type="InterPro" id="IPR024188">
    <property type="entry name" value="GltB"/>
</dbReference>
<dbReference type="CDD" id="cd02808">
    <property type="entry name" value="GltS_FMN"/>
    <property type="match status" value="1"/>
</dbReference>
<accession>A0A9W6IQU8</accession>
<dbReference type="PANTHER" id="PTHR43819">
    <property type="entry name" value="ARCHAEAL-TYPE GLUTAMATE SYNTHASE [NADPH]"/>
    <property type="match status" value="1"/>
</dbReference>
<dbReference type="SUPFAM" id="SSF51395">
    <property type="entry name" value="FMN-linked oxidoreductases"/>
    <property type="match status" value="1"/>
</dbReference>
<proteinExistence type="inferred from homology"/>
<reference evidence="6" key="1">
    <citation type="journal article" date="2014" name="Int. J. Syst. Evol. Microbiol.">
        <title>Complete genome sequence of Corynebacterium casei LMG S-19264T (=DSM 44701T), isolated from a smear-ripened cheese.</title>
        <authorList>
            <consortium name="US DOE Joint Genome Institute (JGI-PGF)"/>
            <person name="Walter F."/>
            <person name="Albersmeier A."/>
            <person name="Kalinowski J."/>
            <person name="Ruckert C."/>
        </authorList>
    </citation>
    <scope>NUCLEOTIDE SEQUENCE</scope>
    <source>
        <strain evidence="6">VKM B-1513</strain>
    </source>
</reference>
<reference evidence="6" key="2">
    <citation type="submission" date="2023-01" db="EMBL/GenBank/DDBJ databases">
        <authorList>
            <person name="Sun Q."/>
            <person name="Evtushenko L."/>
        </authorList>
    </citation>
    <scope>NUCLEOTIDE SEQUENCE</scope>
    <source>
        <strain evidence="6">VKM B-1513</strain>
    </source>
</reference>
<dbReference type="InterPro" id="IPR013785">
    <property type="entry name" value="Aldolase_TIM"/>
</dbReference>
<dbReference type="Proteomes" id="UP001143486">
    <property type="component" value="Unassembled WGS sequence"/>
</dbReference>
<name>A0A9W6IQU8_9PROT</name>
<dbReference type="PIRSF" id="PIRSF006429">
    <property type="entry name" value="GOGAT_lg_2"/>
    <property type="match status" value="1"/>
</dbReference>
<dbReference type="Gene3D" id="3.20.20.70">
    <property type="entry name" value="Aldolase class I"/>
    <property type="match status" value="1"/>
</dbReference>
<evidence type="ECO:0000256" key="4">
    <source>
        <dbReference type="SAM" id="Phobius"/>
    </source>
</evidence>
<comment type="caution">
    <text evidence="6">The sequence shown here is derived from an EMBL/GenBank/DDBJ whole genome shotgun (WGS) entry which is preliminary data.</text>
</comment>
<evidence type="ECO:0000256" key="3">
    <source>
        <dbReference type="SAM" id="MobiDB-lite"/>
    </source>
</evidence>
<dbReference type="Pfam" id="PF01645">
    <property type="entry name" value="Glu_synthase"/>
    <property type="match status" value="1"/>
</dbReference>
<organism evidence="6 7">
    <name type="scientific">Maricaulis virginensis</name>
    <dbReference type="NCBI Taxonomy" id="144022"/>
    <lineage>
        <taxon>Bacteria</taxon>
        <taxon>Pseudomonadati</taxon>
        <taxon>Pseudomonadota</taxon>
        <taxon>Alphaproteobacteria</taxon>
        <taxon>Maricaulales</taxon>
        <taxon>Maricaulaceae</taxon>
        <taxon>Maricaulis</taxon>
    </lineage>
</organism>
<dbReference type="AlphaFoldDB" id="A0A9W6IQU8"/>
<evidence type="ECO:0000256" key="2">
    <source>
        <dbReference type="PIRNR" id="PIRNR006429"/>
    </source>
</evidence>
<dbReference type="GO" id="GO:0015930">
    <property type="term" value="F:glutamate synthase activity"/>
    <property type="evidence" value="ECO:0007669"/>
    <property type="project" value="InterPro"/>
</dbReference>
<feature type="transmembrane region" description="Helical" evidence="4">
    <location>
        <begin position="12"/>
        <end position="36"/>
    </location>
</feature>
<evidence type="ECO:0000256" key="1">
    <source>
        <dbReference type="ARBA" id="ARBA00009716"/>
    </source>
</evidence>
<feature type="domain" description="Glutamate synthase" evidence="5">
    <location>
        <begin position="147"/>
        <end position="465"/>
    </location>
</feature>
<evidence type="ECO:0000313" key="6">
    <source>
        <dbReference type="EMBL" id="GLK53664.1"/>
    </source>
</evidence>
<keyword evidence="7" id="KW-1185">Reference proteome</keyword>
<dbReference type="InterPro" id="IPR002932">
    <property type="entry name" value="Glu_synthdom"/>
</dbReference>
<evidence type="ECO:0000259" key="5">
    <source>
        <dbReference type="Pfam" id="PF01645"/>
    </source>
</evidence>
<comment type="similarity">
    <text evidence="1 2">Belongs to the glutamate synthase family.</text>
</comment>
<protein>
    <submittedName>
        <fullName evidence="6">FMN-binding glutamate synthase family protein</fullName>
    </submittedName>
</protein>
<gene>
    <name evidence="6" type="primary">glsF</name>
    <name evidence="6" type="ORF">GCM10017621_31720</name>
</gene>
<dbReference type="GO" id="GO:0006537">
    <property type="term" value="P:glutamate biosynthetic process"/>
    <property type="evidence" value="ECO:0007669"/>
    <property type="project" value="InterPro"/>
</dbReference>